<reference evidence="5" key="1">
    <citation type="submission" date="2022-01" db="EMBL/GenBank/DDBJ databases">
        <authorList>
            <person name="King R."/>
        </authorList>
    </citation>
    <scope>NUCLEOTIDE SEQUENCE</scope>
</reference>
<dbReference type="AlphaFoldDB" id="A0A9N9MDH4"/>
<feature type="coiled-coil region" evidence="4">
    <location>
        <begin position="29"/>
        <end position="109"/>
    </location>
</feature>
<dbReference type="PANTHER" id="PTHR21162:SF0">
    <property type="entry name" value="P53 AND DNA DAMAGE-REGULATED PROTEIN 1"/>
    <property type="match status" value="1"/>
</dbReference>
<evidence type="ECO:0008006" key="7">
    <source>
        <dbReference type="Google" id="ProtNLM"/>
    </source>
</evidence>
<evidence type="ECO:0000256" key="1">
    <source>
        <dbReference type="ARBA" id="ARBA00004496"/>
    </source>
</evidence>
<organism evidence="5 6">
    <name type="scientific">Ceutorhynchus assimilis</name>
    <name type="common">cabbage seed weevil</name>
    <dbReference type="NCBI Taxonomy" id="467358"/>
    <lineage>
        <taxon>Eukaryota</taxon>
        <taxon>Metazoa</taxon>
        <taxon>Ecdysozoa</taxon>
        <taxon>Arthropoda</taxon>
        <taxon>Hexapoda</taxon>
        <taxon>Insecta</taxon>
        <taxon>Pterygota</taxon>
        <taxon>Neoptera</taxon>
        <taxon>Endopterygota</taxon>
        <taxon>Coleoptera</taxon>
        <taxon>Polyphaga</taxon>
        <taxon>Cucujiformia</taxon>
        <taxon>Curculionidae</taxon>
        <taxon>Ceutorhynchinae</taxon>
        <taxon>Ceutorhynchus</taxon>
    </lineage>
</organism>
<dbReference type="PANTHER" id="PTHR21162">
    <property type="entry name" value="P53 AND DNA DAMAGE-REGULATED PROTEIN"/>
    <property type="match status" value="1"/>
</dbReference>
<dbReference type="EMBL" id="OU892288">
    <property type="protein sequence ID" value="CAG9762629.1"/>
    <property type="molecule type" value="Genomic_DNA"/>
</dbReference>
<dbReference type="InterPro" id="IPR030482">
    <property type="entry name" value="PDRG1"/>
</dbReference>
<sequence length="135" mass="15648">MAKLPQIEQQKSFIYLQEVETVGQDILTLKEEKLELSNAQNKYREALRALESVFDRNSWIQVGAVYIERPTEECKAILRKEIAKAEEDRNELHEKIKSKVHKLRDLEHEPRLEGFALKPISFTEAKALHKGFGSS</sequence>
<evidence type="ECO:0000313" key="5">
    <source>
        <dbReference type="EMBL" id="CAG9762629.1"/>
    </source>
</evidence>
<proteinExistence type="predicted"/>
<protein>
    <recommendedName>
        <fullName evidence="7">P53 and DNA damage-regulated protein 1</fullName>
    </recommendedName>
</protein>
<dbReference type="SUPFAM" id="SSF46579">
    <property type="entry name" value="Prefoldin"/>
    <property type="match status" value="1"/>
</dbReference>
<evidence type="ECO:0000256" key="3">
    <source>
        <dbReference type="ARBA" id="ARBA00023186"/>
    </source>
</evidence>
<dbReference type="CDD" id="cd22860">
    <property type="entry name" value="PDRG1"/>
    <property type="match status" value="1"/>
</dbReference>
<dbReference type="GO" id="GO:0005737">
    <property type="term" value="C:cytoplasm"/>
    <property type="evidence" value="ECO:0007669"/>
    <property type="project" value="UniProtKB-SubCell"/>
</dbReference>
<dbReference type="InterPro" id="IPR009053">
    <property type="entry name" value="Prefoldin"/>
</dbReference>
<evidence type="ECO:0000256" key="2">
    <source>
        <dbReference type="ARBA" id="ARBA00022490"/>
    </source>
</evidence>
<dbReference type="Gene3D" id="1.10.287.370">
    <property type="match status" value="1"/>
</dbReference>
<dbReference type="Proteomes" id="UP001152799">
    <property type="component" value="Chromosome 12"/>
</dbReference>
<name>A0A9N9MDH4_9CUCU</name>
<accession>A0A9N9MDH4</accession>
<keyword evidence="4" id="KW-0175">Coiled coil</keyword>
<comment type="subcellular location">
    <subcellularLocation>
        <location evidence="1">Cytoplasm</location>
    </subcellularLocation>
</comment>
<keyword evidence="6" id="KW-1185">Reference proteome</keyword>
<keyword evidence="3" id="KW-0143">Chaperone</keyword>
<evidence type="ECO:0000256" key="4">
    <source>
        <dbReference type="SAM" id="Coils"/>
    </source>
</evidence>
<keyword evidence="2" id="KW-0963">Cytoplasm</keyword>
<gene>
    <name evidence="5" type="ORF">CEUTPL_LOCUS3304</name>
</gene>
<dbReference type="OrthoDB" id="20282at2759"/>
<evidence type="ECO:0000313" key="6">
    <source>
        <dbReference type="Proteomes" id="UP001152799"/>
    </source>
</evidence>